<dbReference type="Gene3D" id="3.40.525.10">
    <property type="entry name" value="CRAL-TRIO lipid binding domain"/>
    <property type="match status" value="1"/>
</dbReference>
<organism evidence="2 3">
    <name type="scientific">Hyalella azteca</name>
    <name type="common">Amphipod</name>
    <dbReference type="NCBI Taxonomy" id="294128"/>
    <lineage>
        <taxon>Eukaryota</taxon>
        <taxon>Metazoa</taxon>
        <taxon>Ecdysozoa</taxon>
        <taxon>Arthropoda</taxon>
        <taxon>Crustacea</taxon>
        <taxon>Multicrustacea</taxon>
        <taxon>Malacostraca</taxon>
        <taxon>Eumalacostraca</taxon>
        <taxon>Peracarida</taxon>
        <taxon>Amphipoda</taxon>
        <taxon>Senticaudata</taxon>
        <taxon>Talitrida</taxon>
        <taxon>Talitroidea</taxon>
        <taxon>Hyalellidae</taxon>
        <taxon>Hyalella</taxon>
    </lineage>
</organism>
<dbReference type="Pfam" id="PF13716">
    <property type="entry name" value="CRAL_TRIO_2"/>
    <property type="match status" value="1"/>
</dbReference>
<dbReference type="OrthoDB" id="365077at2759"/>
<protein>
    <submittedName>
        <fullName evidence="3">Protein GDAP2 homolog</fullName>
    </submittedName>
</protein>
<dbReference type="GeneID" id="108670671"/>
<dbReference type="OMA" id="CARRHDE"/>
<dbReference type="KEGG" id="hazt:108670671"/>
<dbReference type="AlphaFoldDB" id="A0A979FWE3"/>
<dbReference type="PANTHER" id="PTHR48411:SF1">
    <property type="entry name" value="OS01G0948300 PROTEIN"/>
    <property type="match status" value="1"/>
</dbReference>
<dbReference type="Proteomes" id="UP000694843">
    <property type="component" value="Unplaced"/>
</dbReference>
<keyword evidence="2" id="KW-1185">Reference proteome</keyword>
<feature type="domain" description="CRAL-TRIO" evidence="1">
    <location>
        <begin position="119"/>
        <end position="235"/>
    </location>
</feature>
<gene>
    <name evidence="3" type="primary">LOC108670671</name>
</gene>
<dbReference type="CDD" id="cd00170">
    <property type="entry name" value="SEC14"/>
    <property type="match status" value="1"/>
</dbReference>
<dbReference type="PANTHER" id="PTHR48411">
    <property type="entry name" value="OS01G0948300 PROTEIN"/>
    <property type="match status" value="1"/>
</dbReference>
<dbReference type="InterPro" id="IPR036865">
    <property type="entry name" value="CRAL-TRIO_dom_sf"/>
</dbReference>
<sequence length="236" mass="27396">MWQYLANTFGYLHDDAMYADDSDYDEVEGAGASRGSDDVKINIGEHLSVGEHAFSNMEDDIDRQRLLGAAPFDASSAAITTNLQKQQRFERLLRRSKTEDLREISGIGCLYHCGHDKLGRPVIVFIGKWFKYNEINLEKAVLYLLRVLEPVAHSDYVIIYFHTLTSPENHPALTWIRQVYDVLLYKHKKHLKAFYIVHPTLWTKIMTWWFTTFMAPQIKHKVFSVTGVEYLYDTIS</sequence>
<evidence type="ECO:0000313" key="3">
    <source>
        <dbReference type="RefSeq" id="XP_047741580.1"/>
    </source>
</evidence>
<proteinExistence type="predicted"/>
<accession>A0A979FWE3</accession>
<evidence type="ECO:0000259" key="1">
    <source>
        <dbReference type="Pfam" id="PF13716"/>
    </source>
</evidence>
<dbReference type="InterPro" id="IPR001251">
    <property type="entry name" value="CRAL-TRIO_dom"/>
</dbReference>
<evidence type="ECO:0000313" key="2">
    <source>
        <dbReference type="Proteomes" id="UP000694843"/>
    </source>
</evidence>
<reference evidence="3" key="1">
    <citation type="submission" date="2025-08" db="UniProtKB">
        <authorList>
            <consortium name="RefSeq"/>
        </authorList>
    </citation>
    <scope>IDENTIFICATION</scope>
    <source>
        <tissue evidence="3">Whole organism</tissue>
    </source>
</reference>
<dbReference type="SUPFAM" id="SSF52087">
    <property type="entry name" value="CRAL/TRIO domain"/>
    <property type="match status" value="1"/>
</dbReference>
<name>A0A979FWE3_HYAAZ</name>
<dbReference type="RefSeq" id="XP_047741580.1">
    <property type="nucleotide sequence ID" value="XM_047885624.1"/>
</dbReference>